<dbReference type="EMBL" id="JAHQIW010000650">
    <property type="protein sequence ID" value="KAJ1349364.1"/>
    <property type="molecule type" value="Genomic_DNA"/>
</dbReference>
<dbReference type="AlphaFoldDB" id="A0AAD5MS05"/>
<sequence>MVLNGFFGRISTTPSSSNASIDRVVFQVEMLSNQINVLTYNIEDAVATVKERGKQTVASLNHNLNNGTIENFERMLRIVSMKTHDWPLTALLIVGITALILVLVSFLFLLAKGGEKIAERSYKRKVLVEDHDIECL</sequence>
<dbReference type="Proteomes" id="UP001196413">
    <property type="component" value="Unassembled WGS sequence"/>
</dbReference>
<protein>
    <submittedName>
        <fullName evidence="2">Uncharacterized protein</fullName>
    </submittedName>
</protein>
<evidence type="ECO:0000256" key="1">
    <source>
        <dbReference type="SAM" id="Phobius"/>
    </source>
</evidence>
<keyword evidence="3" id="KW-1185">Reference proteome</keyword>
<gene>
    <name evidence="2" type="ORF">KIN20_004919</name>
</gene>
<feature type="transmembrane region" description="Helical" evidence="1">
    <location>
        <begin position="86"/>
        <end position="111"/>
    </location>
</feature>
<accession>A0AAD5MS05</accession>
<evidence type="ECO:0000313" key="2">
    <source>
        <dbReference type="EMBL" id="KAJ1349364.1"/>
    </source>
</evidence>
<proteinExistence type="predicted"/>
<comment type="caution">
    <text evidence="2">The sequence shown here is derived from an EMBL/GenBank/DDBJ whole genome shotgun (WGS) entry which is preliminary data.</text>
</comment>
<keyword evidence="1" id="KW-0472">Membrane</keyword>
<evidence type="ECO:0000313" key="3">
    <source>
        <dbReference type="Proteomes" id="UP001196413"/>
    </source>
</evidence>
<keyword evidence="1" id="KW-1133">Transmembrane helix</keyword>
<organism evidence="2 3">
    <name type="scientific">Parelaphostrongylus tenuis</name>
    <name type="common">Meningeal worm</name>
    <dbReference type="NCBI Taxonomy" id="148309"/>
    <lineage>
        <taxon>Eukaryota</taxon>
        <taxon>Metazoa</taxon>
        <taxon>Ecdysozoa</taxon>
        <taxon>Nematoda</taxon>
        <taxon>Chromadorea</taxon>
        <taxon>Rhabditida</taxon>
        <taxon>Rhabditina</taxon>
        <taxon>Rhabditomorpha</taxon>
        <taxon>Strongyloidea</taxon>
        <taxon>Metastrongylidae</taxon>
        <taxon>Parelaphostrongylus</taxon>
    </lineage>
</organism>
<keyword evidence="1" id="KW-0812">Transmembrane</keyword>
<reference evidence="2" key="1">
    <citation type="submission" date="2021-06" db="EMBL/GenBank/DDBJ databases">
        <title>Parelaphostrongylus tenuis whole genome reference sequence.</title>
        <authorList>
            <person name="Garwood T.J."/>
            <person name="Larsen P.A."/>
            <person name="Fountain-Jones N.M."/>
            <person name="Garbe J.R."/>
            <person name="Macchietto M.G."/>
            <person name="Kania S.A."/>
            <person name="Gerhold R.W."/>
            <person name="Richards J.E."/>
            <person name="Wolf T.M."/>
        </authorList>
    </citation>
    <scope>NUCLEOTIDE SEQUENCE</scope>
    <source>
        <strain evidence="2">MNPRO001-30</strain>
        <tissue evidence="2">Meninges</tissue>
    </source>
</reference>
<name>A0AAD5MS05_PARTN</name>